<proteinExistence type="predicted"/>
<gene>
    <name evidence="3" type="ORF">Syun_014528</name>
</gene>
<comment type="caution">
    <text evidence="3">The sequence shown here is derived from an EMBL/GenBank/DDBJ whole genome shotgun (WGS) entry which is preliminary data.</text>
</comment>
<dbReference type="PANTHER" id="PTHR33700">
    <property type="entry name" value="MYB-LIKE PROTEIN X"/>
    <property type="match status" value="1"/>
</dbReference>
<evidence type="ECO:0000313" key="4">
    <source>
        <dbReference type="Proteomes" id="UP001420932"/>
    </source>
</evidence>
<reference evidence="3 4" key="1">
    <citation type="submission" date="2024-01" db="EMBL/GenBank/DDBJ databases">
        <title>Genome assemblies of Stephania.</title>
        <authorList>
            <person name="Yang L."/>
        </authorList>
    </citation>
    <scope>NUCLEOTIDE SEQUENCE [LARGE SCALE GENOMIC DNA]</scope>
    <source>
        <strain evidence="3">YNDBR</strain>
        <tissue evidence="3">Leaf</tissue>
    </source>
</reference>
<feature type="region of interest" description="Disordered" evidence="1">
    <location>
        <begin position="107"/>
        <end position="155"/>
    </location>
</feature>
<feature type="compositionally biased region" description="Acidic residues" evidence="1">
    <location>
        <begin position="120"/>
        <end position="147"/>
    </location>
</feature>
<evidence type="ECO:0000313" key="3">
    <source>
        <dbReference type="EMBL" id="KAK9135198.1"/>
    </source>
</evidence>
<sequence>MIVFPMFDVIFVVAVSMPMFDVLFVVAVRALERLNFILKNLCEGKFFRRKRATMFRSPSRNQRSKGFKIKHSHDKRKAFDESHARLIENLENVHGVIKLGRKDLPKIDETTMVNEKHGEEEENDEEENMDEEVEEEEEDESKPEESEEEKKKRRR</sequence>
<protein>
    <submittedName>
        <fullName evidence="3">Uncharacterized protein</fullName>
    </submittedName>
</protein>
<name>A0AAP0JL80_9MAGN</name>
<accession>A0AAP0JL80</accession>
<feature type="compositionally biased region" description="Basic and acidic residues" evidence="1">
    <location>
        <begin position="107"/>
        <end position="119"/>
    </location>
</feature>
<evidence type="ECO:0000256" key="2">
    <source>
        <dbReference type="SAM" id="Phobius"/>
    </source>
</evidence>
<organism evidence="3 4">
    <name type="scientific">Stephania yunnanensis</name>
    <dbReference type="NCBI Taxonomy" id="152371"/>
    <lineage>
        <taxon>Eukaryota</taxon>
        <taxon>Viridiplantae</taxon>
        <taxon>Streptophyta</taxon>
        <taxon>Embryophyta</taxon>
        <taxon>Tracheophyta</taxon>
        <taxon>Spermatophyta</taxon>
        <taxon>Magnoliopsida</taxon>
        <taxon>Ranunculales</taxon>
        <taxon>Menispermaceae</taxon>
        <taxon>Menispermoideae</taxon>
        <taxon>Cissampelideae</taxon>
        <taxon>Stephania</taxon>
    </lineage>
</organism>
<keyword evidence="2" id="KW-0472">Membrane</keyword>
<dbReference type="AlphaFoldDB" id="A0AAP0JL80"/>
<keyword evidence="4" id="KW-1185">Reference proteome</keyword>
<feature type="transmembrane region" description="Helical" evidence="2">
    <location>
        <begin position="6"/>
        <end position="31"/>
    </location>
</feature>
<dbReference type="Proteomes" id="UP001420932">
    <property type="component" value="Unassembled WGS sequence"/>
</dbReference>
<keyword evidence="2" id="KW-1133">Transmembrane helix</keyword>
<keyword evidence="2" id="KW-0812">Transmembrane</keyword>
<dbReference type="PANTHER" id="PTHR33700:SF4">
    <property type="entry name" value="MYB-LIKE PROTEIN X"/>
    <property type="match status" value="1"/>
</dbReference>
<evidence type="ECO:0000256" key="1">
    <source>
        <dbReference type="SAM" id="MobiDB-lite"/>
    </source>
</evidence>
<dbReference type="EMBL" id="JBBNAF010000006">
    <property type="protein sequence ID" value="KAK9135198.1"/>
    <property type="molecule type" value="Genomic_DNA"/>
</dbReference>